<dbReference type="AlphaFoldDB" id="A0A9X1HGV3"/>
<gene>
    <name evidence="2" type="ORF">K6T82_23810</name>
</gene>
<feature type="compositionally biased region" description="Basic and acidic residues" evidence="1">
    <location>
        <begin position="423"/>
        <end position="445"/>
    </location>
</feature>
<sequence length="451" mass="52149">MATTFKKKEEIIAQINLLDYALNNGYKIDKVKSSVEWVVLKNDTISDTILINSKKNTFSNIGNDRDKGDILSFVGNRLTGSLSVDKSNEAFYQSLVKLNEFFGNYINKEKSSEVLDKDKFLKKKETLHSLQGKEWNHKPIEDYSFLINERKISAAILKHPLFEDKLFNTYFRLPNGHLITNTAFALTSFNDLKGLEIRNSGLKNLAGDHEHAFFTNTKGMDKIDGVFYAESVIDIASYIELLHANPKFDKSKNYCFISFSGNLYESKMNNILNEISSLPLSKDCFFVSLTDNDSDKLESKKSGKNYDVLFTASLINKFFTPVTFSSNDTFYDFTFTKKEDLNIDKIKTLFEKQADYIDSHYPSDQRFGKYVIVKENEGDINIKFPKSLDLLNVNFREFLSDLKIERFYIPHKPSSQSNDWNEELQRKKGFNPEKKKEQPKIEKVKSYGRKF</sequence>
<organism evidence="2 3">
    <name type="scientific">Flavobacterium potami</name>
    <dbReference type="NCBI Taxonomy" id="2872310"/>
    <lineage>
        <taxon>Bacteria</taxon>
        <taxon>Pseudomonadati</taxon>
        <taxon>Bacteroidota</taxon>
        <taxon>Flavobacteriia</taxon>
        <taxon>Flavobacteriales</taxon>
        <taxon>Flavobacteriaceae</taxon>
        <taxon>Flavobacterium</taxon>
    </lineage>
</organism>
<comment type="caution">
    <text evidence="2">The sequence shown here is derived from an EMBL/GenBank/DDBJ whole genome shotgun (WGS) entry which is preliminary data.</text>
</comment>
<protein>
    <recommendedName>
        <fullName evidence="4">Toprim domain-containing protein</fullName>
    </recommendedName>
</protein>
<evidence type="ECO:0008006" key="4">
    <source>
        <dbReference type="Google" id="ProtNLM"/>
    </source>
</evidence>
<dbReference type="EMBL" id="JAINUY010000012">
    <property type="protein sequence ID" value="MBZ4037804.1"/>
    <property type="molecule type" value="Genomic_DNA"/>
</dbReference>
<keyword evidence="3" id="KW-1185">Reference proteome</keyword>
<evidence type="ECO:0000313" key="2">
    <source>
        <dbReference type="EMBL" id="MBZ4037804.1"/>
    </source>
</evidence>
<feature type="region of interest" description="Disordered" evidence="1">
    <location>
        <begin position="414"/>
        <end position="451"/>
    </location>
</feature>
<evidence type="ECO:0000313" key="3">
    <source>
        <dbReference type="Proteomes" id="UP001139366"/>
    </source>
</evidence>
<evidence type="ECO:0000256" key="1">
    <source>
        <dbReference type="SAM" id="MobiDB-lite"/>
    </source>
</evidence>
<proteinExistence type="predicted"/>
<dbReference type="Proteomes" id="UP001139366">
    <property type="component" value="Unassembled WGS sequence"/>
</dbReference>
<dbReference type="RefSeq" id="WP_223711502.1">
    <property type="nucleotide sequence ID" value="NZ_JAINUY010000012.1"/>
</dbReference>
<accession>A0A9X1HGV3</accession>
<reference evidence="2 3" key="1">
    <citation type="journal article" date="2023" name="Antonie Van Leeuwenhoek">
        <title>Flavobacterium potami sp. nov., a multi-metal resistance genes harbouring bacterium isolated from shallow river silt.</title>
        <authorList>
            <person name="Li S."/>
            <person name="Mao S."/>
            <person name="Mu W."/>
            <person name="Guo B."/>
            <person name="Li C."/>
            <person name="Zhu Q."/>
            <person name="Hou X."/>
            <person name="Zhao Y."/>
            <person name="Wei S."/>
            <person name="Liu H."/>
            <person name="Liu A."/>
        </authorList>
    </citation>
    <scope>NUCLEOTIDE SEQUENCE [LARGE SCALE GENOMIC DNA]</scope>
    <source>
        <strain evidence="2 3">17A</strain>
    </source>
</reference>
<name>A0A9X1HGV3_9FLAO</name>